<dbReference type="EMBL" id="JAVREK010000022">
    <property type="protein sequence ID" value="MDT0304193.1"/>
    <property type="molecule type" value="Genomic_DNA"/>
</dbReference>
<evidence type="ECO:0000259" key="5">
    <source>
        <dbReference type="PROSITE" id="PS51462"/>
    </source>
</evidence>
<dbReference type="Proteomes" id="UP001183226">
    <property type="component" value="Unassembled WGS sequence"/>
</dbReference>
<protein>
    <submittedName>
        <fullName evidence="6">NUDIX domain-containing protein</fullName>
    </submittedName>
</protein>
<dbReference type="PROSITE" id="PS51462">
    <property type="entry name" value="NUDIX"/>
    <property type="match status" value="1"/>
</dbReference>
<proteinExistence type="inferred from homology"/>
<evidence type="ECO:0000256" key="3">
    <source>
        <dbReference type="ARBA" id="ARBA00022801"/>
    </source>
</evidence>
<dbReference type="PANTHER" id="PTHR43046:SF14">
    <property type="entry name" value="MUTT_NUDIX FAMILY PROTEIN"/>
    <property type="match status" value="1"/>
</dbReference>
<keyword evidence="7" id="KW-1185">Reference proteome</keyword>
<dbReference type="Pfam" id="PF00293">
    <property type="entry name" value="NUDIX"/>
    <property type="match status" value="1"/>
</dbReference>
<comment type="cofactor">
    <cofactor evidence="1">
        <name>Mg(2+)</name>
        <dbReference type="ChEBI" id="CHEBI:18420"/>
    </cofactor>
</comment>
<comment type="similarity">
    <text evidence="2 4">Belongs to the Nudix hydrolase family.</text>
</comment>
<dbReference type="InterPro" id="IPR000086">
    <property type="entry name" value="NUDIX_hydrolase_dom"/>
</dbReference>
<evidence type="ECO:0000313" key="6">
    <source>
        <dbReference type="EMBL" id="MDT0304193.1"/>
    </source>
</evidence>
<comment type="caution">
    <text evidence="6">The sequence shown here is derived from an EMBL/GenBank/DDBJ whole genome shotgun (WGS) entry which is preliminary data.</text>
</comment>
<accession>A0ABU2KYU4</accession>
<dbReference type="CDD" id="cd04690">
    <property type="entry name" value="NUDIX_Hydrolase"/>
    <property type="match status" value="1"/>
</dbReference>
<dbReference type="PROSITE" id="PS00893">
    <property type="entry name" value="NUDIX_BOX"/>
    <property type="match status" value="1"/>
</dbReference>
<sequence length="142" mass="15351">MPPPETGAVPAPVIDALAWVHVSRRRLLCVRTRGRSLYYLPGGKREPGESDEDAVARETREEVGVALRPATLAPFAVVEEAADGYPEGTKVRLSCYTAEHAGEPAPAAEIADLAWLAHADRDRCAPAVRRVLDELDGRGEID</sequence>
<evidence type="ECO:0000256" key="1">
    <source>
        <dbReference type="ARBA" id="ARBA00001946"/>
    </source>
</evidence>
<evidence type="ECO:0000256" key="2">
    <source>
        <dbReference type="ARBA" id="ARBA00005582"/>
    </source>
</evidence>
<keyword evidence="3 4" id="KW-0378">Hydrolase</keyword>
<organism evidence="6 7">
    <name type="scientific">Streptomonospora wellingtoniae</name>
    <dbReference type="NCBI Taxonomy" id="3075544"/>
    <lineage>
        <taxon>Bacteria</taxon>
        <taxon>Bacillati</taxon>
        <taxon>Actinomycetota</taxon>
        <taxon>Actinomycetes</taxon>
        <taxon>Streptosporangiales</taxon>
        <taxon>Nocardiopsidaceae</taxon>
        <taxon>Streptomonospora</taxon>
    </lineage>
</organism>
<dbReference type="PANTHER" id="PTHR43046">
    <property type="entry name" value="GDP-MANNOSE MANNOSYL HYDROLASE"/>
    <property type="match status" value="1"/>
</dbReference>
<dbReference type="InterPro" id="IPR020476">
    <property type="entry name" value="Nudix_hydrolase"/>
</dbReference>
<gene>
    <name evidence="6" type="ORF">RM446_18910</name>
</gene>
<evidence type="ECO:0000256" key="4">
    <source>
        <dbReference type="RuleBase" id="RU003476"/>
    </source>
</evidence>
<reference evidence="7" key="1">
    <citation type="submission" date="2023-07" db="EMBL/GenBank/DDBJ databases">
        <title>30 novel species of actinomycetes from the DSMZ collection.</title>
        <authorList>
            <person name="Nouioui I."/>
        </authorList>
    </citation>
    <scope>NUCLEOTIDE SEQUENCE [LARGE SCALE GENOMIC DNA]</scope>
    <source>
        <strain evidence="7">DSM 45055</strain>
    </source>
</reference>
<dbReference type="PRINTS" id="PR00502">
    <property type="entry name" value="NUDIXFAMILY"/>
</dbReference>
<dbReference type="InterPro" id="IPR020084">
    <property type="entry name" value="NUDIX_hydrolase_CS"/>
</dbReference>
<name>A0ABU2KYU4_9ACTN</name>
<dbReference type="RefSeq" id="WP_311546685.1">
    <property type="nucleotide sequence ID" value="NZ_JAVREK010000022.1"/>
</dbReference>
<evidence type="ECO:0000313" key="7">
    <source>
        <dbReference type="Proteomes" id="UP001183226"/>
    </source>
</evidence>
<dbReference type="Gene3D" id="3.90.79.10">
    <property type="entry name" value="Nucleoside Triphosphate Pyrophosphohydrolase"/>
    <property type="match status" value="1"/>
</dbReference>
<feature type="domain" description="Nudix hydrolase" evidence="5">
    <location>
        <begin position="4"/>
        <end position="137"/>
    </location>
</feature>
<dbReference type="InterPro" id="IPR015797">
    <property type="entry name" value="NUDIX_hydrolase-like_dom_sf"/>
</dbReference>
<dbReference type="SUPFAM" id="SSF55811">
    <property type="entry name" value="Nudix"/>
    <property type="match status" value="1"/>
</dbReference>